<gene>
    <name evidence="5" type="ORF">Thini_0008</name>
</gene>
<dbReference type="GO" id="GO:0006355">
    <property type="term" value="P:regulation of DNA-templated transcription"/>
    <property type="evidence" value="ECO:0007669"/>
    <property type="project" value="InterPro"/>
</dbReference>
<proteinExistence type="inferred from homology"/>
<dbReference type="InterPro" id="IPR010985">
    <property type="entry name" value="Ribbon_hlx_hlx"/>
</dbReference>
<evidence type="ECO:0000256" key="1">
    <source>
        <dbReference type="ARBA" id="ARBA00008580"/>
    </source>
</evidence>
<evidence type="ECO:0000256" key="2">
    <source>
        <dbReference type="ARBA" id="ARBA00017940"/>
    </source>
</evidence>
<comment type="function">
    <text evidence="4">Antitoxin component of a type II toxin-antitoxin (TA) system. Neutralizes the effect of toxin ParE.</text>
</comment>
<evidence type="ECO:0000313" key="6">
    <source>
        <dbReference type="Proteomes" id="UP000005317"/>
    </source>
</evidence>
<dbReference type="Pfam" id="PF03693">
    <property type="entry name" value="ParD_antitoxin"/>
    <property type="match status" value="1"/>
</dbReference>
<dbReference type="OrthoDB" id="9811310at2"/>
<dbReference type="PANTHER" id="PTHR36582">
    <property type="entry name" value="ANTITOXIN PARD"/>
    <property type="match status" value="1"/>
</dbReference>
<dbReference type="Gene3D" id="6.10.10.120">
    <property type="entry name" value="Antitoxin ParD1-like"/>
    <property type="match status" value="1"/>
</dbReference>
<evidence type="ECO:0000256" key="4">
    <source>
        <dbReference type="ARBA" id="ARBA00037106"/>
    </source>
</evidence>
<evidence type="ECO:0000256" key="3">
    <source>
        <dbReference type="ARBA" id="ARBA00022649"/>
    </source>
</evidence>
<keyword evidence="6" id="KW-1185">Reference proteome</keyword>
<comment type="similarity">
    <text evidence="1">Belongs to the ParD antitoxin family.</text>
</comment>
<evidence type="ECO:0000313" key="5">
    <source>
        <dbReference type="EMBL" id="EIJ37023.1"/>
    </source>
</evidence>
<organism evidence="5 6">
    <name type="scientific">Thiothrix nivea (strain ATCC 35100 / DSM 5205 / JP2)</name>
    <dbReference type="NCBI Taxonomy" id="870187"/>
    <lineage>
        <taxon>Bacteria</taxon>
        <taxon>Pseudomonadati</taxon>
        <taxon>Pseudomonadota</taxon>
        <taxon>Gammaproteobacteria</taxon>
        <taxon>Thiotrichales</taxon>
        <taxon>Thiotrichaceae</taxon>
        <taxon>Thiothrix</taxon>
    </lineage>
</organism>
<name>A0A656HL47_THINJ</name>
<sequence length="80" mass="9157">MVRHTISLPDPMSHYIDLQVSSGQYGNVSEYIRDLIRKDQEQKQLAINELRNLLDKAEASGISQMSMGEIRERARKRAGL</sequence>
<dbReference type="AlphaFoldDB" id="A0A656HL47"/>
<dbReference type="InterPro" id="IPR038296">
    <property type="entry name" value="ParD_sf"/>
</dbReference>
<dbReference type="PANTHER" id="PTHR36582:SF2">
    <property type="entry name" value="ANTITOXIN PARD"/>
    <property type="match status" value="1"/>
</dbReference>
<dbReference type="InterPro" id="IPR022789">
    <property type="entry name" value="ParD"/>
</dbReference>
<dbReference type="CDD" id="cd22231">
    <property type="entry name" value="RHH_NikR_HicB-like"/>
    <property type="match status" value="1"/>
</dbReference>
<dbReference type="EMBL" id="JH651381">
    <property type="protein sequence ID" value="EIJ37023.1"/>
    <property type="molecule type" value="Genomic_DNA"/>
</dbReference>
<reference evidence="6" key="1">
    <citation type="journal article" date="2011" name="Stand. Genomic Sci.">
        <title>Genome sequence of the filamentous, gliding Thiothrix nivea neotype strain (JP2(T)).</title>
        <authorList>
            <person name="Lapidus A."/>
            <person name="Nolan M."/>
            <person name="Lucas S."/>
            <person name="Glavina Del Rio T."/>
            <person name="Tice H."/>
            <person name="Cheng J.F."/>
            <person name="Tapia R."/>
            <person name="Han C."/>
            <person name="Goodwin L."/>
            <person name="Pitluck S."/>
            <person name="Liolios K."/>
            <person name="Pagani I."/>
            <person name="Ivanova N."/>
            <person name="Huntemann M."/>
            <person name="Mavromatis K."/>
            <person name="Mikhailova N."/>
            <person name="Pati A."/>
            <person name="Chen A."/>
            <person name="Palaniappan K."/>
            <person name="Land M."/>
            <person name="Brambilla E.M."/>
            <person name="Rohde M."/>
            <person name="Abt B."/>
            <person name="Verbarg S."/>
            <person name="Goker M."/>
            <person name="Bristow J."/>
            <person name="Eisen J.A."/>
            <person name="Markowitz V."/>
            <person name="Hugenholtz P."/>
            <person name="Kyrpides N.C."/>
            <person name="Klenk H.P."/>
            <person name="Woyke T."/>
        </authorList>
    </citation>
    <scope>NUCLEOTIDE SEQUENCE [LARGE SCALE GENOMIC DNA]</scope>
    <source>
        <strain evidence="6">ATCC 35100 / DSM 5205 / JP2</strain>
    </source>
</reference>
<protein>
    <recommendedName>
        <fullName evidence="2">Antitoxin ParD</fullName>
    </recommendedName>
</protein>
<keyword evidence="3" id="KW-1277">Toxin-antitoxin system</keyword>
<dbReference type="RefSeq" id="WP_002706464.1">
    <property type="nucleotide sequence ID" value="NZ_JH651381.1"/>
</dbReference>
<dbReference type="SUPFAM" id="SSF47598">
    <property type="entry name" value="Ribbon-helix-helix"/>
    <property type="match status" value="1"/>
</dbReference>
<dbReference type="NCBIfam" id="TIGR02606">
    <property type="entry name" value="antidote_CC2985"/>
    <property type="match status" value="1"/>
</dbReference>
<dbReference type="Proteomes" id="UP000005317">
    <property type="component" value="Unassembled WGS sequence"/>
</dbReference>
<accession>A0A656HL47</accession>